<organism evidence="3 4">
    <name type="scientific">Marinomonas mediterranea (strain ATCC 700492 / JCM 21426 / NBRC 103028 / MMB-1)</name>
    <dbReference type="NCBI Taxonomy" id="717774"/>
    <lineage>
        <taxon>Bacteria</taxon>
        <taxon>Pseudomonadati</taxon>
        <taxon>Pseudomonadota</taxon>
        <taxon>Gammaproteobacteria</taxon>
        <taxon>Oceanospirillales</taxon>
        <taxon>Oceanospirillaceae</taxon>
        <taxon>Marinomonas</taxon>
    </lineage>
</organism>
<dbReference type="RefSeq" id="WP_013659525.1">
    <property type="nucleotide sequence ID" value="NC_015276.1"/>
</dbReference>
<feature type="transmembrane region" description="Helical" evidence="2">
    <location>
        <begin position="6"/>
        <end position="26"/>
    </location>
</feature>
<accession>F2JXX0</accession>
<proteinExistence type="predicted"/>
<dbReference type="EMBL" id="CP002583">
    <property type="protein sequence ID" value="ADZ89619.1"/>
    <property type="molecule type" value="Genomic_DNA"/>
</dbReference>
<name>F2JXX0_MARM1</name>
<reference evidence="3 4" key="1">
    <citation type="journal article" date="2012" name="Stand. Genomic Sci.">
        <title>Complete genome sequence of the melanogenic marine bacterium Marinomonas mediterranea type strain (MMB-1(T)).</title>
        <authorList>
            <person name="Lucas-Elio P."/>
            <person name="Goodwin L."/>
            <person name="Woyke T."/>
            <person name="Pitluck S."/>
            <person name="Nolan M."/>
            <person name="Kyrpides N.C."/>
            <person name="Detter J.C."/>
            <person name="Copeland A."/>
            <person name="Teshima H."/>
            <person name="Bruce D."/>
            <person name="Detter C."/>
            <person name="Tapia R."/>
            <person name="Han S."/>
            <person name="Land M.L."/>
            <person name="Ivanova N."/>
            <person name="Mikhailova N."/>
            <person name="Johnston A.W."/>
            <person name="Sanchez-Amat A."/>
        </authorList>
    </citation>
    <scope>NUCLEOTIDE SEQUENCE [LARGE SCALE GENOMIC DNA]</scope>
    <source>
        <strain evidence="4">ATCC 700492 / JCM 21426 / NBRC 103028 / MMB-1</strain>
    </source>
</reference>
<keyword evidence="4" id="KW-1185">Reference proteome</keyword>
<evidence type="ECO:0000313" key="3">
    <source>
        <dbReference type="EMBL" id="ADZ89619.1"/>
    </source>
</evidence>
<dbReference type="HOGENOM" id="CLU_2844722_0_0_6"/>
<gene>
    <name evidence="3" type="ordered locus">Marme_0316</name>
</gene>
<evidence type="ECO:0000256" key="2">
    <source>
        <dbReference type="SAM" id="Phobius"/>
    </source>
</evidence>
<evidence type="ECO:0000256" key="1">
    <source>
        <dbReference type="SAM" id="MobiDB-lite"/>
    </source>
</evidence>
<dbReference type="KEGG" id="mme:Marme_0316"/>
<feature type="region of interest" description="Disordered" evidence="1">
    <location>
        <begin position="40"/>
        <end position="65"/>
    </location>
</feature>
<keyword evidence="2" id="KW-1133">Transmembrane helix</keyword>
<dbReference type="Proteomes" id="UP000001062">
    <property type="component" value="Chromosome"/>
</dbReference>
<sequence precursor="true">MNTASLLMEVITLFAMICLAISPLAVKQWLTMRASISLDKAPQRSPSETPLNSRTRSNSNDSSLL</sequence>
<evidence type="ECO:0000313" key="4">
    <source>
        <dbReference type="Proteomes" id="UP000001062"/>
    </source>
</evidence>
<feature type="compositionally biased region" description="Low complexity" evidence="1">
    <location>
        <begin position="51"/>
        <end position="65"/>
    </location>
</feature>
<dbReference type="PATRIC" id="fig|717774.3.peg.324"/>
<dbReference type="AlphaFoldDB" id="F2JXX0"/>
<protein>
    <submittedName>
        <fullName evidence="3">Uncharacterized protein</fullName>
    </submittedName>
</protein>
<dbReference type="STRING" id="717774.Marme_0316"/>
<keyword evidence="2" id="KW-0472">Membrane</keyword>
<keyword evidence="2" id="KW-0812">Transmembrane</keyword>